<dbReference type="eggNOG" id="ENOG502R0C9">
    <property type="taxonomic scope" value="Eukaryota"/>
</dbReference>
<feature type="transmembrane region" description="Helical" evidence="1">
    <location>
        <begin position="297"/>
        <end position="314"/>
    </location>
</feature>
<feature type="transmembrane region" description="Helical" evidence="1">
    <location>
        <begin position="459"/>
        <end position="478"/>
    </location>
</feature>
<dbReference type="Proteomes" id="UP000009168">
    <property type="component" value="Unassembled WGS sequence"/>
</dbReference>
<feature type="transmembrane region" description="Helical" evidence="1">
    <location>
        <begin position="335"/>
        <end position="356"/>
    </location>
</feature>
<evidence type="ECO:0000256" key="1">
    <source>
        <dbReference type="SAM" id="Phobius"/>
    </source>
</evidence>
<accession>I7M642</accession>
<dbReference type="EMBL" id="GG662432">
    <property type="protein sequence ID" value="EAR84165.2"/>
    <property type="molecule type" value="Genomic_DNA"/>
</dbReference>
<dbReference type="AlphaFoldDB" id="I7M642"/>
<evidence type="ECO:0000313" key="2">
    <source>
        <dbReference type="EMBL" id="EAR84165.2"/>
    </source>
</evidence>
<sequence>MKYQKKSQLIDSYVFYRAQIKLQFQQNFINNKYFIYLLYYCFLICYYNQKLRQKSINYLFLIIFLSIYEIYIQIYKVFAITINFIYLFIYRKQRKHFLIRIIDSNFISYQSLSEITEQGLNKNLKKAQDPQRHIQFKQLGQMIENYNQLSQLANNEQNCRNSEIPIITNLVGRLQKSNALKNSVEENDESWDFDFYSVNQTTIQDQMQLQLLNESFSLNMDTNKINNCFIYKHQRTFSSQIEQQNKKPKISQQAILQTVIAIIINVFVSGFKGTAFLMIDIRDSEDETQTGGFILRAFWRQILASIFFIPLIYQEYDKEKKEEIKEMRLYQIEHIFNRQYLKTIIFCSFFSAVWLSTMVYSVFHISIANVYIFNNSYPLFLVIYKILQYYTPKEEKVQQQSINKFEIFGTLLFVTVLFLFAFEGESVFYPYLISLLGAISASIYYTYKKNIRYEYPQMLAIFLFSAFATIIFGVYSLIFEDSTLDMNTSHGLFGVFSFKWIFLNTFISFITGVVNMKVFSFISQQLKTLYIDILIAFEPFTAMILAYFLGYQDFFSYNSFKIYIFYIIAHILLAKGKSESQIQQIHLLDEDSIVLNSNYYSRYSHYNFQNQNIVGLTQNDKNSYFPPSVFTSGAETYKNSNLNLITGSKTQIN</sequence>
<evidence type="ECO:0000313" key="3">
    <source>
        <dbReference type="Proteomes" id="UP000009168"/>
    </source>
</evidence>
<keyword evidence="3" id="KW-1185">Reference proteome</keyword>
<feature type="transmembrane region" description="Helical" evidence="1">
    <location>
        <begin position="555"/>
        <end position="574"/>
    </location>
</feature>
<feature type="transmembrane region" description="Helical" evidence="1">
    <location>
        <begin position="362"/>
        <end position="384"/>
    </location>
</feature>
<feature type="transmembrane region" description="Helical" evidence="1">
    <location>
        <begin position="33"/>
        <end position="49"/>
    </location>
</feature>
<name>I7M642_TETTS</name>
<protein>
    <submittedName>
        <fullName evidence="2">Transmembrane protein, putative</fullName>
    </submittedName>
</protein>
<dbReference type="KEGG" id="tet:TTHERM_00723500"/>
<keyword evidence="1" id="KW-0472">Membrane</keyword>
<feature type="transmembrane region" description="Helical" evidence="1">
    <location>
        <begin position="254"/>
        <end position="277"/>
    </location>
</feature>
<feature type="transmembrane region" description="Helical" evidence="1">
    <location>
        <begin position="61"/>
        <end position="90"/>
    </location>
</feature>
<keyword evidence="1" id="KW-1133">Transmembrane helix</keyword>
<proteinExistence type="predicted"/>
<feature type="transmembrane region" description="Helical" evidence="1">
    <location>
        <begin position="528"/>
        <end position="549"/>
    </location>
</feature>
<feature type="transmembrane region" description="Helical" evidence="1">
    <location>
        <begin position="428"/>
        <end position="447"/>
    </location>
</feature>
<dbReference type="InParanoid" id="I7M642"/>
<dbReference type="GeneID" id="7840379"/>
<feature type="transmembrane region" description="Helical" evidence="1">
    <location>
        <begin position="405"/>
        <end position="422"/>
    </location>
</feature>
<feature type="transmembrane region" description="Helical" evidence="1">
    <location>
        <begin position="498"/>
        <end position="516"/>
    </location>
</feature>
<keyword evidence="1 2" id="KW-0812">Transmembrane</keyword>
<reference evidence="3" key="1">
    <citation type="journal article" date="2006" name="PLoS Biol.">
        <title>Macronuclear genome sequence of the ciliate Tetrahymena thermophila, a model eukaryote.</title>
        <authorList>
            <person name="Eisen J.A."/>
            <person name="Coyne R.S."/>
            <person name="Wu M."/>
            <person name="Wu D."/>
            <person name="Thiagarajan M."/>
            <person name="Wortman J.R."/>
            <person name="Badger J.H."/>
            <person name="Ren Q."/>
            <person name="Amedeo P."/>
            <person name="Jones K.M."/>
            <person name="Tallon L.J."/>
            <person name="Delcher A.L."/>
            <person name="Salzberg S.L."/>
            <person name="Silva J.C."/>
            <person name="Haas B.J."/>
            <person name="Majoros W.H."/>
            <person name="Farzad M."/>
            <person name="Carlton J.M."/>
            <person name="Smith R.K. Jr."/>
            <person name="Garg J."/>
            <person name="Pearlman R.E."/>
            <person name="Karrer K.M."/>
            <person name="Sun L."/>
            <person name="Manning G."/>
            <person name="Elde N.C."/>
            <person name="Turkewitz A.P."/>
            <person name="Asai D.J."/>
            <person name="Wilkes D.E."/>
            <person name="Wang Y."/>
            <person name="Cai H."/>
            <person name="Collins K."/>
            <person name="Stewart B.A."/>
            <person name="Lee S.R."/>
            <person name="Wilamowska K."/>
            <person name="Weinberg Z."/>
            <person name="Ruzzo W.L."/>
            <person name="Wloga D."/>
            <person name="Gaertig J."/>
            <person name="Frankel J."/>
            <person name="Tsao C.-C."/>
            <person name="Gorovsky M.A."/>
            <person name="Keeling P.J."/>
            <person name="Waller R.F."/>
            <person name="Patron N.J."/>
            <person name="Cherry J.M."/>
            <person name="Stover N.A."/>
            <person name="Krieger C.J."/>
            <person name="del Toro C."/>
            <person name="Ryder H.F."/>
            <person name="Williamson S.C."/>
            <person name="Barbeau R.A."/>
            <person name="Hamilton E.P."/>
            <person name="Orias E."/>
        </authorList>
    </citation>
    <scope>NUCLEOTIDE SEQUENCE [LARGE SCALE GENOMIC DNA]</scope>
    <source>
        <strain evidence="3">SB210</strain>
    </source>
</reference>
<organism evidence="2 3">
    <name type="scientific">Tetrahymena thermophila (strain SB210)</name>
    <dbReference type="NCBI Taxonomy" id="312017"/>
    <lineage>
        <taxon>Eukaryota</taxon>
        <taxon>Sar</taxon>
        <taxon>Alveolata</taxon>
        <taxon>Ciliophora</taxon>
        <taxon>Intramacronucleata</taxon>
        <taxon>Oligohymenophorea</taxon>
        <taxon>Hymenostomatida</taxon>
        <taxon>Tetrahymenina</taxon>
        <taxon>Tetrahymenidae</taxon>
        <taxon>Tetrahymena</taxon>
    </lineage>
</organism>
<gene>
    <name evidence="2" type="ORF">TTHERM_00723500</name>
</gene>
<dbReference type="RefSeq" id="XP_001031828.2">
    <property type="nucleotide sequence ID" value="XM_001031828.2"/>
</dbReference>